<gene>
    <name evidence="10" type="ORF">OG579_10165</name>
</gene>
<dbReference type="EMBL" id="CP108021">
    <property type="protein sequence ID" value="WUM22096.1"/>
    <property type="molecule type" value="Genomic_DNA"/>
</dbReference>
<name>A0AAU4K7W5_9NOCA</name>
<evidence type="ECO:0000256" key="8">
    <source>
        <dbReference type="SAM" id="Phobius"/>
    </source>
</evidence>
<evidence type="ECO:0000259" key="9">
    <source>
        <dbReference type="Pfam" id="PF01757"/>
    </source>
</evidence>
<feature type="transmembrane region" description="Helical" evidence="8">
    <location>
        <begin position="211"/>
        <end position="233"/>
    </location>
</feature>
<evidence type="ECO:0000256" key="6">
    <source>
        <dbReference type="ARBA" id="ARBA00023136"/>
    </source>
</evidence>
<accession>A0AAU4K7W5</accession>
<keyword evidence="4 8" id="KW-0812">Transmembrane</keyword>
<evidence type="ECO:0000313" key="10">
    <source>
        <dbReference type="EMBL" id="WUM22096.1"/>
    </source>
</evidence>
<proteinExistence type="inferred from homology"/>
<feature type="domain" description="Acyltransferase 3" evidence="9">
    <location>
        <begin position="30"/>
        <end position="376"/>
    </location>
</feature>
<comment type="similarity">
    <text evidence="2">Belongs to the acyltransferase 3 family.</text>
</comment>
<feature type="transmembrane region" description="Helical" evidence="8">
    <location>
        <begin position="359"/>
        <end position="379"/>
    </location>
</feature>
<dbReference type="Pfam" id="PF01757">
    <property type="entry name" value="Acyl_transf_3"/>
    <property type="match status" value="1"/>
</dbReference>
<feature type="transmembrane region" description="Helical" evidence="8">
    <location>
        <begin position="70"/>
        <end position="88"/>
    </location>
</feature>
<keyword evidence="11" id="KW-1185">Reference proteome</keyword>
<feature type="region of interest" description="Disordered" evidence="7">
    <location>
        <begin position="399"/>
        <end position="419"/>
    </location>
</feature>
<evidence type="ECO:0000256" key="3">
    <source>
        <dbReference type="ARBA" id="ARBA00022475"/>
    </source>
</evidence>
<evidence type="ECO:0000256" key="7">
    <source>
        <dbReference type="SAM" id="MobiDB-lite"/>
    </source>
</evidence>
<dbReference type="GO" id="GO:0009246">
    <property type="term" value="P:enterobacterial common antigen biosynthetic process"/>
    <property type="evidence" value="ECO:0007669"/>
    <property type="project" value="TreeGrafter"/>
</dbReference>
<dbReference type="GO" id="GO:0016413">
    <property type="term" value="F:O-acetyltransferase activity"/>
    <property type="evidence" value="ECO:0007669"/>
    <property type="project" value="TreeGrafter"/>
</dbReference>
<dbReference type="PANTHER" id="PTHR40074">
    <property type="entry name" value="O-ACETYLTRANSFERASE WECH"/>
    <property type="match status" value="1"/>
</dbReference>
<reference evidence="10 11" key="1">
    <citation type="submission" date="2022-10" db="EMBL/GenBank/DDBJ databases">
        <title>The complete genomes of actinobacterial strains from the NBC collection.</title>
        <authorList>
            <person name="Joergensen T.S."/>
            <person name="Alvarez Arevalo M."/>
            <person name="Sterndorff E.B."/>
            <person name="Faurdal D."/>
            <person name="Vuksanovic O."/>
            <person name="Mourched A.-S."/>
            <person name="Charusanti P."/>
            <person name="Shaw S."/>
            <person name="Blin K."/>
            <person name="Weber T."/>
        </authorList>
    </citation>
    <scope>NUCLEOTIDE SEQUENCE [LARGE SCALE GENOMIC DNA]</scope>
    <source>
        <strain evidence="10 11">NBC_00319</strain>
    </source>
</reference>
<dbReference type="PANTHER" id="PTHR40074:SF2">
    <property type="entry name" value="O-ACETYLTRANSFERASE WECH"/>
    <property type="match status" value="1"/>
</dbReference>
<dbReference type="Proteomes" id="UP001432128">
    <property type="component" value="Chromosome"/>
</dbReference>
<evidence type="ECO:0000256" key="4">
    <source>
        <dbReference type="ARBA" id="ARBA00022692"/>
    </source>
</evidence>
<organism evidence="10 11">
    <name type="scientific">Williamsia herbipolensis</name>
    <dbReference type="NCBI Taxonomy" id="1603258"/>
    <lineage>
        <taxon>Bacteria</taxon>
        <taxon>Bacillati</taxon>
        <taxon>Actinomycetota</taxon>
        <taxon>Actinomycetes</taxon>
        <taxon>Mycobacteriales</taxon>
        <taxon>Nocardiaceae</taxon>
        <taxon>Williamsia</taxon>
    </lineage>
</organism>
<keyword evidence="10" id="KW-0012">Acyltransferase</keyword>
<dbReference type="InterPro" id="IPR002656">
    <property type="entry name" value="Acyl_transf_3_dom"/>
</dbReference>
<evidence type="ECO:0000256" key="1">
    <source>
        <dbReference type="ARBA" id="ARBA00004651"/>
    </source>
</evidence>
<dbReference type="GO" id="GO:0005886">
    <property type="term" value="C:plasma membrane"/>
    <property type="evidence" value="ECO:0007669"/>
    <property type="project" value="UniProtKB-SubCell"/>
</dbReference>
<evidence type="ECO:0000256" key="2">
    <source>
        <dbReference type="ARBA" id="ARBA00007400"/>
    </source>
</evidence>
<feature type="transmembrane region" description="Helical" evidence="8">
    <location>
        <begin position="149"/>
        <end position="171"/>
    </location>
</feature>
<keyword evidence="3" id="KW-1003">Cell membrane</keyword>
<feature type="transmembrane region" description="Helical" evidence="8">
    <location>
        <begin position="316"/>
        <end position="339"/>
    </location>
</feature>
<protein>
    <submittedName>
        <fullName evidence="10">Acyltransferase</fullName>
    </submittedName>
</protein>
<keyword evidence="5 8" id="KW-1133">Transmembrane helix</keyword>
<keyword evidence="10" id="KW-0808">Transferase</keyword>
<feature type="transmembrane region" description="Helical" evidence="8">
    <location>
        <begin position="108"/>
        <end position="129"/>
    </location>
</feature>
<dbReference type="RefSeq" id="WP_328859030.1">
    <property type="nucleotide sequence ID" value="NZ_CP108021.1"/>
</dbReference>
<comment type="subcellular location">
    <subcellularLocation>
        <location evidence="1">Cell membrane</location>
        <topology evidence="1">Multi-pass membrane protein</topology>
    </subcellularLocation>
</comment>
<dbReference type="KEGG" id="whr:OG579_10165"/>
<feature type="transmembrane region" description="Helical" evidence="8">
    <location>
        <begin position="245"/>
        <end position="264"/>
    </location>
</feature>
<dbReference type="AlphaFoldDB" id="A0AAU4K7W5"/>
<feature type="transmembrane region" description="Helical" evidence="8">
    <location>
        <begin position="284"/>
        <end position="304"/>
    </location>
</feature>
<feature type="transmembrane region" description="Helical" evidence="8">
    <location>
        <begin position="33"/>
        <end position="50"/>
    </location>
</feature>
<keyword evidence="6 8" id="KW-0472">Membrane</keyword>
<evidence type="ECO:0000256" key="5">
    <source>
        <dbReference type="ARBA" id="ARBA00022989"/>
    </source>
</evidence>
<sequence>MTSTLADAAHRQATAPVAESAPRARRGHLHQLDFLRGSTFLLVIFCHVLTNTNASDTSFATNALGMWGHFTRNAFFFLTGFVLMFGNYDKADFASIRFWRRRLKLVAIPYLIWSVVYWAFSVVAASGWSQLPFSLDSLWSGLAWGTAGFHLYFLFVIMQFYVLFPVILWIVRATRGHHLALLVVSGAVQLAILWSLNHLSAPEGSWLYVNWWHAYSTFIPYQFFVFLGGVAAVHRDRVDAWVRAHGWWIVVGLVASAVFAYVTYTQRVDSGQTPVDAGFALNPTLQPFIFFAITALYSVAVRWSDRRDRTPRFNRVVAYASNRSFAIFLAHVLVLQLLILPRIDVTSKGWFEQHLGVPWATIVVYVLTVAITLVVAEVLRRAPFALYLTGRPRIPFRRDRASATSERKGTERALEPTRG</sequence>
<feature type="region of interest" description="Disordered" evidence="7">
    <location>
        <begin position="1"/>
        <end position="22"/>
    </location>
</feature>
<feature type="transmembrane region" description="Helical" evidence="8">
    <location>
        <begin position="178"/>
        <end position="196"/>
    </location>
</feature>
<evidence type="ECO:0000313" key="11">
    <source>
        <dbReference type="Proteomes" id="UP001432128"/>
    </source>
</evidence>